<sequence>MKLKVDNRQTKSTASGKCALKLRGSNSNNRWSHLLNCFIHSTNNKREKYLTMLCNEENKPLYLPPPIISRTERVSEEGTRKSQLERLEEIYVLVMLKLQVRTFRKRCVGREFNYYSLP</sequence>
<proteinExistence type="predicted"/>
<dbReference type="EMBL" id="GEZM01057658">
    <property type="protein sequence ID" value="JAV72179.1"/>
    <property type="molecule type" value="Transcribed_RNA"/>
</dbReference>
<accession>A0A1Y1LIK2</accession>
<reference evidence="1" key="1">
    <citation type="journal article" date="2016" name="Sci. Rep.">
        <title>Molecular characterization of firefly nuptial gifts: a multi-omics approach sheds light on postcopulatory sexual selection.</title>
        <authorList>
            <person name="Al-Wathiqui N."/>
            <person name="Fallon T.R."/>
            <person name="South A."/>
            <person name="Weng J.K."/>
            <person name="Lewis S.M."/>
        </authorList>
    </citation>
    <scope>NUCLEOTIDE SEQUENCE</scope>
</reference>
<dbReference type="AlphaFoldDB" id="A0A1Y1LIK2"/>
<dbReference type="EMBL" id="GEZM01057659">
    <property type="protein sequence ID" value="JAV72178.1"/>
    <property type="molecule type" value="Transcribed_RNA"/>
</dbReference>
<protein>
    <submittedName>
        <fullName evidence="1">Uncharacterized protein</fullName>
    </submittedName>
</protein>
<organism evidence="1">
    <name type="scientific">Photinus pyralis</name>
    <name type="common">Common eastern firefly</name>
    <name type="synonym">Lampyris pyralis</name>
    <dbReference type="NCBI Taxonomy" id="7054"/>
    <lineage>
        <taxon>Eukaryota</taxon>
        <taxon>Metazoa</taxon>
        <taxon>Ecdysozoa</taxon>
        <taxon>Arthropoda</taxon>
        <taxon>Hexapoda</taxon>
        <taxon>Insecta</taxon>
        <taxon>Pterygota</taxon>
        <taxon>Neoptera</taxon>
        <taxon>Endopterygota</taxon>
        <taxon>Coleoptera</taxon>
        <taxon>Polyphaga</taxon>
        <taxon>Elateriformia</taxon>
        <taxon>Elateroidea</taxon>
        <taxon>Lampyridae</taxon>
        <taxon>Lampyrinae</taxon>
        <taxon>Photinus</taxon>
    </lineage>
</organism>
<name>A0A1Y1LIK2_PHOPY</name>
<dbReference type="EMBL" id="GEZM01057657">
    <property type="protein sequence ID" value="JAV72180.1"/>
    <property type="molecule type" value="Transcribed_RNA"/>
</dbReference>
<evidence type="ECO:0000313" key="1">
    <source>
        <dbReference type="EMBL" id="JAV72180.1"/>
    </source>
</evidence>